<keyword evidence="3" id="KW-1185">Reference proteome</keyword>
<evidence type="ECO:0000313" key="2">
    <source>
        <dbReference type="EMBL" id="ORC85491.1"/>
    </source>
</evidence>
<dbReference type="PANTHER" id="PTHR43830:SF5">
    <property type="entry name" value="PSP1 C-TERMINAL DOMAIN-CONTAINING PROTEIN"/>
    <property type="match status" value="1"/>
</dbReference>
<dbReference type="RefSeq" id="XP_028879557.1">
    <property type="nucleotide sequence ID" value="XM_029029001.1"/>
</dbReference>
<dbReference type="PANTHER" id="PTHR43830">
    <property type="entry name" value="PROTEIN PSP1"/>
    <property type="match status" value="1"/>
</dbReference>
<dbReference type="EMBL" id="NBCO01000034">
    <property type="protein sequence ID" value="ORC85491.1"/>
    <property type="molecule type" value="Genomic_DNA"/>
</dbReference>
<dbReference type="PROSITE" id="PS51411">
    <property type="entry name" value="PSP1_C"/>
    <property type="match status" value="1"/>
</dbReference>
<gene>
    <name evidence="2" type="ORF">TM35_000341030</name>
</gene>
<comment type="caution">
    <text evidence="2">The sequence shown here is derived from an EMBL/GenBank/DDBJ whole genome shotgun (WGS) entry which is preliminary data.</text>
</comment>
<dbReference type="NCBIfam" id="NF041131">
    <property type="entry name" value="RicT_YaaT_fam"/>
    <property type="match status" value="1"/>
</dbReference>
<dbReference type="AlphaFoldDB" id="A0A1X0NLP9"/>
<feature type="domain" description="PSP1 C-terminal" evidence="1">
    <location>
        <begin position="146"/>
        <end position="232"/>
    </location>
</feature>
<accession>A0A1X0NLP9</accession>
<sequence>MFTSLADITNVQVPLDGKTLGTGVVTRPGAVPVKRHNPYGWKCLVEPSVPLLTTTSFPDTINPIRIPATQDLFLEREDAPPTPTKPPVCNALVQFKCHQKEFSSPFVASKGQYVVVQGDRGIDIGVVIRVNTENCKTYVERSGPTGSILRHATQREVDYWATDLKEDEAVAVSFCQQRVQHHGFDMEIRHAEYQFDKKKLTFYYTAKARIDFVQLLKELYREFGCRIWMEKVRMQD</sequence>
<dbReference type="GO" id="GO:0005737">
    <property type="term" value="C:cytoplasm"/>
    <property type="evidence" value="ECO:0007669"/>
    <property type="project" value="TreeGrafter"/>
</dbReference>
<organism evidence="2 3">
    <name type="scientific">Trypanosoma theileri</name>
    <dbReference type="NCBI Taxonomy" id="67003"/>
    <lineage>
        <taxon>Eukaryota</taxon>
        <taxon>Discoba</taxon>
        <taxon>Euglenozoa</taxon>
        <taxon>Kinetoplastea</taxon>
        <taxon>Metakinetoplastina</taxon>
        <taxon>Trypanosomatida</taxon>
        <taxon>Trypanosomatidae</taxon>
        <taxon>Trypanosoma</taxon>
    </lineage>
</organism>
<reference evidence="2 3" key="1">
    <citation type="submission" date="2017-03" db="EMBL/GenBank/DDBJ databases">
        <title>An alternative strategy for trypanosome survival in the mammalian bloodstream revealed through genome and transcriptome analysis of the ubiquitous bovine parasite Trypanosoma (Megatrypanum) theileri.</title>
        <authorList>
            <person name="Kelly S."/>
            <person name="Ivens A."/>
            <person name="Mott A."/>
            <person name="O'Neill E."/>
            <person name="Emms D."/>
            <person name="Macleod O."/>
            <person name="Voorheis P."/>
            <person name="Matthews J."/>
            <person name="Matthews K."/>
            <person name="Carrington M."/>
        </authorList>
    </citation>
    <scope>NUCLEOTIDE SEQUENCE [LARGE SCALE GENOMIC DNA]</scope>
    <source>
        <strain evidence="2">Edinburgh</strain>
    </source>
</reference>
<proteinExistence type="predicted"/>
<dbReference type="VEuPathDB" id="TriTrypDB:TM35_000341030"/>
<evidence type="ECO:0000313" key="3">
    <source>
        <dbReference type="Proteomes" id="UP000192257"/>
    </source>
</evidence>
<dbReference type="OrthoDB" id="243127at2759"/>
<dbReference type="GeneID" id="39988781"/>
<protein>
    <recommendedName>
        <fullName evidence="1">PSP1 C-terminal domain-containing protein</fullName>
    </recommendedName>
</protein>
<dbReference type="Pfam" id="PF04468">
    <property type="entry name" value="PSP1"/>
    <property type="match status" value="1"/>
</dbReference>
<dbReference type="Proteomes" id="UP000192257">
    <property type="component" value="Unassembled WGS sequence"/>
</dbReference>
<dbReference type="InterPro" id="IPR007557">
    <property type="entry name" value="PSP1_C"/>
</dbReference>
<name>A0A1X0NLP9_9TRYP</name>
<dbReference type="InterPro" id="IPR047767">
    <property type="entry name" value="PSP1-like"/>
</dbReference>
<evidence type="ECO:0000259" key="1">
    <source>
        <dbReference type="PROSITE" id="PS51411"/>
    </source>
</evidence>